<gene>
    <name evidence="1" type="ORF">BBAD15_g10328</name>
</gene>
<name>A0A0A2VA91_BEABA</name>
<evidence type="ECO:0000313" key="1">
    <source>
        <dbReference type="EMBL" id="KGQ04433.1"/>
    </source>
</evidence>
<evidence type="ECO:0000313" key="2">
    <source>
        <dbReference type="Proteomes" id="UP000030106"/>
    </source>
</evidence>
<proteinExistence type="predicted"/>
<reference evidence="1 2" key="1">
    <citation type="submission" date="2012-10" db="EMBL/GenBank/DDBJ databases">
        <title>Genome sequencing and analysis of entomopathogenic fungi Beauveria bassiana D1-5.</title>
        <authorList>
            <person name="Li Q."/>
            <person name="Wang L."/>
            <person name="Zhang Z."/>
            <person name="Wang Q."/>
            <person name="Ren J."/>
            <person name="Wang M."/>
            <person name="Xu W."/>
            <person name="Wang J."/>
            <person name="Lu Y."/>
            <person name="Du Q."/>
            <person name="Sun Z."/>
        </authorList>
    </citation>
    <scope>NUCLEOTIDE SEQUENCE [LARGE SCALE GENOMIC DNA]</scope>
    <source>
        <strain evidence="1 2">D1-5</strain>
    </source>
</reference>
<dbReference type="AlphaFoldDB" id="A0A0A2VA91"/>
<protein>
    <submittedName>
        <fullName evidence="1">Uncharacterized protein</fullName>
    </submittedName>
</protein>
<accession>A0A0A2VA91</accession>
<dbReference type="Proteomes" id="UP000030106">
    <property type="component" value="Unassembled WGS sequence"/>
</dbReference>
<dbReference type="HOGENOM" id="CLU_949907_0_0_1"/>
<sequence length="293" mass="32904">MFISSPITERKSKSPISTQALASTAAFQQRPNGSGVPRRRTVFKGYCHPIRILHVLVQILEQWWCSQMPLRQGNAHCSELSLELGPERSGAGAGCHCGLSSVHSQFALCSRCLKLTAIFVYAAADLGVVDQPWSSIDRLFLKVLAEKYQKMLAFDTEVLQSLEFELRHSVGDVAGRARPRDGPHRRRRPVDGRHGNARMILDLWQYYVGSKTRRAVVDAFQRRDARRRRIRQWCAGRDRTMHYPDDYAAYMKNPVGSNIEAVQSLLYDSVEVEGGGGVRLMMGCAMHQGNGSN</sequence>
<comment type="caution">
    <text evidence="1">The sequence shown here is derived from an EMBL/GenBank/DDBJ whole genome shotgun (WGS) entry which is preliminary data.</text>
</comment>
<organism evidence="1 2">
    <name type="scientific">Beauveria bassiana D1-5</name>
    <dbReference type="NCBI Taxonomy" id="1245745"/>
    <lineage>
        <taxon>Eukaryota</taxon>
        <taxon>Fungi</taxon>
        <taxon>Dikarya</taxon>
        <taxon>Ascomycota</taxon>
        <taxon>Pezizomycotina</taxon>
        <taxon>Sordariomycetes</taxon>
        <taxon>Hypocreomycetidae</taxon>
        <taxon>Hypocreales</taxon>
        <taxon>Cordycipitaceae</taxon>
        <taxon>Beauveria</taxon>
    </lineage>
</organism>
<dbReference type="EMBL" id="ANFO01001069">
    <property type="protein sequence ID" value="KGQ04433.1"/>
    <property type="molecule type" value="Genomic_DNA"/>
</dbReference>